<keyword evidence="4" id="KW-1185">Reference proteome</keyword>
<evidence type="ECO:0000256" key="1">
    <source>
        <dbReference type="ARBA" id="ARBA00023157"/>
    </source>
</evidence>
<dbReference type="Proteomes" id="UP001281410">
    <property type="component" value="Unassembled WGS sequence"/>
</dbReference>
<sequence length="133" mass="15122">MNYTGTFDCSKVFANISTSTNTSTNANPFTNDEMSYITWVQPVYQCSCKQGYEGNPYLLRGCPDFDECKEIESVVENGETRNYYKFCDSADTVCINTDGGFYCSKYVIDPPIKSKITMVVLDLQWRTGQHFQS</sequence>
<evidence type="ECO:0000259" key="2">
    <source>
        <dbReference type="Pfam" id="PF07645"/>
    </source>
</evidence>
<evidence type="ECO:0000313" key="3">
    <source>
        <dbReference type="EMBL" id="KAK3205764.1"/>
    </source>
</evidence>
<keyword evidence="1" id="KW-1015">Disulfide bond</keyword>
<gene>
    <name evidence="3" type="ORF">Dsin_019810</name>
</gene>
<dbReference type="Gene3D" id="2.10.25.10">
    <property type="entry name" value="Laminin"/>
    <property type="match status" value="1"/>
</dbReference>
<name>A0AAE0A8P7_9ROSI</name>
<dbReference type="InterPro" id="IPR049883">
    <property type="entry name" value="NOTCH1_EGF-like"/>
</dbReference>
<comment type="caution">
    <text evidence="3">The sequence shown here is derived from an EMBL/GenBank/DDBJ whole genome shotgun (WGS) entry which is preliminary data.</text>
</comment>
<reference evidence="3" key="1">
    <citation type="journal article" date="2023" name="Plant J.">
        <title>Genome sequences and population genomics provide insights into the demographic history, inbreeding, and mutation load of two 'living fossil' tree species of Dipteronia.</title>
        <authorList>
            <person name="Feng Y."/>
            <person name="Comes H.P."/>
            <person name="Chen J."/>
            <person name="Zhu S."/>
            <person name="Lu R."/>
            <person name="Zhang X."/>
            <person name="Li P."/>
            <person name="Qiu J."/>
            <person name="Olsen K.M."/>
            <person name="Qiu Y."/>
        </authorList>
    </citation>
    <scope>NUCLEOTIDE SEQUENCE</scope>
    <source>
        <strain evidence="3">NBL</strain>
    </source>
</reference>
<dbReference type="Pfam" id="PF07645">
    <property type="entry name" value="EGF_CA"/>
    <property type="match status" value="1"/>
</dbReference>
<feature type="domain" description="NOTCH1 EGF-like calcium-binding" evidence="2">
    <location>
        <begin position="82"/>
        <end position="104"/>
    </location>
</feature>
<evidence type="ECO:0000313" key="4">
    <source>
        <dbReference type="Proteomes" id="UP001281410"/>
    </source>
</evidence>
<proteinExistence type="predicted"/>
<accession>A0AAE0A8P7</accession>
<protein>
    <recommendedName>
        <fullName evidence="2">NOTCH1 EGF-like calcium-binding domain-containing protein</fullName>
    </recommendedName>
</protein>
<organism evidence="3 4">
    <name type="scientific">Dipteronia sinensis</name>
    <dbReference type="NCBI Taxonomy" id="43782"/>
    <lineage>
        <taxon>Eukaryota</taxon>
        <taxon>Viridiplantae</taxon>
        <taxon>Streptophyta</taxon>
        <taxon>Embryophyta</taxon>
        <taxon>Tracheophyta</taxon>
        <taxon>Spermatophyta</taxon>
        <taxon>Magnoliopsida</taxon>
        <taxon>eudicotyledons</taxon>
        <taxon>Gunneridae</taxon>
        <taxon>Pentapetalae</taxon>
        <taxon>rosids</taxon>
        <taxon>malvids</taxon>
        <taxon>Sapindales</taxon>
        <taxon>Sapindaceae</taxon>
        <taxon>Hippocastanoideae</taxon>
        <taxon>Acereae</taxon>
        <taxon>Dipteronia</taxon>
    </lineage>
</organism>
<dbReference type="AlphaFoldDB" id="A0AAE0A8P7"/>
<dbReference type="EMBL" id="JANJYJ010000006">
    <property type="protein sequence ID" value="KAK3205764.1"/>
    <property type="molecule type" value="Genomic_DNA"/>
</dbReference>